<accession>A0AAD9Y643</accession>
<protein>
    <submittedName>
        <fullName evidence="1">RNA binding protein</fullName>
    </submittedName>
</protein>
<dbReference type="AlphaFoldDB" id="A0AAD9Y643"/>
<keyword evidence="2" id="KW-1185">Reference proteome</keyword>
<evidence type="ECO:0000313" key="2">
    <source>
        <dbReference type="Proteomes" id="UP001281614"/>
    </source>
</evidence>
<reference evidence="1" key="1">
    <citation type="submission" date="2023-02" db="EMBL/GenBank/DDBJ databases">
        <title>Colletotrichum kahawae CIFC_Que2 genome sequencing and assembly.</title>
        <authorList>
            <person name="Baroncelli R."/>
        </authorList>
    </citation>
    <scope>NUCLEOTIDE SEQUENCE</scope>
    <source>
        <strain evidence="1">CIFC_Que2</strain>
    </source>
</reference>
<name>A0AAD9Y643_COLKA</name>
<evidence type="ECO:0000313" key="1">
    <source>
        <dbReference type="EMBL" id="KAK2737519.1"/>
    </source>
</evidence>
<comment type="caution">
    <text evidence="1">The sequence shown here is derived from an EMBL/GenBank/DDBJ whole genome shotgun (WGS) entry which is preliminary data.</text>
</comment>
<sequence length="142" mass="15720">MAAATVQMPAKHMEAVAHHVPSSEHLHDADGQEGFRWMLSDTERVHICKLLNIDETTFSTTTGFVFDREREVCAGCGKYSGHDDLVDTALKMKVHSPDFILDGLLTGKPSPVAHPINCSSCGKTHEGTFRWPGTWSDDFHNL</sequence>
<dbReference type="EMBL" id="VYYT01000400">
    <property type="protein sequence ID" value="KAK2737519.1"/>
    <property type="molecule type" value="Genomic_DNA"/>
</dbReference>
<proteinExistence type="predicted"/>
<gene>
    <name evidence="1" type="ORF">CKAH01_07590</name>
</gene>
<organism evidence="1 2">
    <name type="scientific">Colletotrichum kahawae</name>
    <name type="common">Coffee berry disease fungus</name>
    <dbReference type="NCBI Taxonomy" id="34407"/>
    <lineage>
        <taxon>Eukaryota</taxon>
        <taxon>Fungi</taxon>
        <taxon>Dikarya</taxon>
        <taxon>Ascomycota</taxon>
        <taxon>Pezizomycotina</taxon>
        <taxon>Sordariomycetes</taxon>
        <taxon>Hypocreomycetidae</taxon>
        <taxon>Glomerellales</taxon>
        <taxon>Glomerellaceae</taxon>
        <taxon>Colletotrichum</taxon>
        <taxon>Colletotrichum gloeosporioides species complex</taxon>
    </lineage>
</organism>
<dbReference type="Proteomes" id="UP001281614">
    <property type="component" value="Unassembled WGS sequence"/>
</dbReference>